<evidence type="ECO:0000313" key="7">
    <source>
        <dbReference type="EMBL" id="TWG81840.1"/>
    </source>
</evidence>
<evidence type="ECO:0000256" key="3">
    <source>
        <dbReference type="ARBA" id="ARBA00022692"/>
    </source>
</evidence>
<dbReference type="CDD" id="cd06662">
    <property type="entry name" value="SURF1"/>
    <property type="match status" value="1"/>
</dbReference>
<dbReference type="InterPro" id="IPR002994">
    <property type="entry name" value="Surf1/Shy1"/>
</dbReference>
<evidence type="ECO:0000256" key="2">
    <source>
        <dbReference type="ARBA" id="ARBA00007165"/>
    </source>
</evidence>
<gene>
    <name evidence="7" type="ORF">L602_000400001590</name>
</gene>
<comment type="similarity">
    <text evidence="2 6">Belongs to the SURF1 family.</text>
</comment>
<dbReference type="EMBL" id="VLJN01000034">
    <property type="protein sequence ID" value="TWG81840.1"/>
    <property type="molecule type" value="Genomic_DNA"/>
</dbReference>
<proteinExistence type="inferred from homology"/>
<sequence length="264" mass="28718">MIAPQRNPNSPVGPSRRRSPATLVVLALLAVAAFAGLFALGTWQIERRAWKHALIERVEQRVHAPAVDAPGPAQWPRVTAASDEYRHVRLRGTFLHEHETVVQAVSAYGSGFWVMTPLRQPDGSIVLVNRGFVPQDRRDPATRAGNQPSGEVSVTGLLRISEPKGGFLRSNDAAAGKWYSRDVRGIAMAAGLDPARVAPYFVDADAGAAARPGEAPAWPVGGLTVISFPDNHLVYALTWYGLALMVAAAAWYVGREEYRLRRAR</sequence>
<feature type="transmembrane region" description="Helical" evidence="6">
    <location>
        <begin position="233"/>
        <end position="254"/>
    </location>
</feature>
<dbReference type="Pfam" id="PF02104">
    <property type="entry name" value="SURF1"/>
    <property type="match status" value="1"/>
</dbReference>
<accession>A0A562BAA3</accession>
<keyword evidence="8" id="KW-1185">Reference proteome</keyword>
<feature type="transmembrane region" description="Helical" evidence="6">
    <location>
        <begin position="21"/>
        <end position="43"/>
    </location>
</feature>
<comment type="subcellular location">
    <subcellularLocation>
        <location evidence="6">Cell membrane</location>
        <topology evidence="6">Multi-pass membrane protein</topology>
    </subcellularLocation>
    <subcellularLocation>
        <location evidence="1">Membrane</location>
    </subcellularLocation>
</comment>
<dbReference type="PROSITE" id="PS50895">
    <property type="entry name" value="SURF1"/>
    <property type="match status" value="1"/>
</dbReference>
<keyword evidence="3 6" id="KW-0812">Transmembrane</keyword>
<dbReference type="GO" id="GO:0005886">
    <property type="term" value="C:plasma membrane"/>
    <property type="evidence" value="ECO:0007669"/>
    <property type="project" value="UniProtKB-SubCell"/>
</dbReference>
<dbReference type="Proteomes" id="UP000318141">
    <property type="component" value="Unassembled WGS sequence"/>
</dbReference>
<evidence type="ECO:0000256" key="1">
    <source>
        <dbReference type="ARBA" id="ARBA00004370"/>
    </source>
</evidence>
<keyword evidence="6" id="KW-1003">Cell membrane</keyword>
<keyword evidence="4 6" id="KW-1133">Transmembrane helix</keyword>
<dbReference type="PANTHER" id="PTHR23427">
    <property type="entry name" value="SURFEIT LOCUS PROTEIN"/>
    <property type="match status" value="1"/>
</dbReference>
<evidence type="ECO:0000256" key="6">
    <source>
        <dbReference type="RuleBase" id="RU363076"/>
    </source>
</evidence>
<evidence type="ECO:0000256" key="5">
    <source>
        <dbReference type="ARBA" id="ARBA00023136"/>
    </source>
</evidence>
<dbReference type="AlphaFoldDB" id="A0A562BAA3"/>
<organism evidence="7 8">
    <name type="scientific">Cupriavidus gilardii J11</name>
    <dbReference type="NCBI Taxonomy" id="936133"/>
    <lineage>
        <taxon>Bacteria</taxon>
        <taxon>Pseudomonadati</taxon>
        <taxon>Pseudomonadota</taxon>
        <taxon>Betaproteobacteria</taxon>
        <taxon>Burkholderiales</taxon>
        <taxon>Burkholderiaceae</taxon>
        <taxon>Cupriavidus</taxon>
    </lineage>
</organism>
<evidence type="ECO:0000256" key="4">
    <source>
        <dbReference type="ARBA" id="ARBA00022989"/>
    </source>
</evidence>
<keyword evidence="5 6" id="KW-0472">Membrane</keyword>
<protein>
    <recommendedName>
        <fullName evidence="6">SURF1-like protein</fullName>
    </recommendedName>
</protein>
<reference evidence="7 8" key="1">
    <citation type="submission" date="2019-07" db="EMBL/GenBank/DDBJ databases">
        <title>Genome sequencing of lignin-degrading bacterial isolates.</title>
        <authorList>
            <person name="Gladden J."/>
        </authorList>
    </citation>
    <scope>NUCLEOTIDE SEQUENCE [LARGE SCALE GENOMIC DNA]</scope>
    <source>
        <strain evidence="7 8">J11</strain>
    </source>
</reference>
<name>A0A562BAA3_9BURK</name>
<comment type="caution">
    <text evidence="7">The sequence shown here is derived from an EMBL/GenBank/DDBJ whole genome shotgun (WGS) entry which is preliminary data.</text>
</comment>
<evidence type="ECO:0000313" key="8">
    <source>
        <dbReference type="Proteomes" id="UP000318141"/>
    </source>
</evidence>
<dbReference type="PANTHER" id="PTHR23427:SF2">
    <property type="entry name" value="SURFEIT LOCUS PROTEIN 1"/>
    <property type="match status" value="1"/>
</dbReference>
<dbReference type="InterPro" id="IPR045214">
    <property type="entry name" value="Surf1/Surf4"/>
</dbReference>